<protein>
    <submittedName>
        <fullName evidence="4">HD-GYP domain-containing protein</fullName>
    </submittedName>
</protein>
<feature type="transmembrane region" description="Helical" evidence="2">
    <location>
        <begin position="65"/>
        <end position="88"/>
    </location>
</feature>
<dbReference type="SUPFAM" id="SSF109604">
    <property type="entry name" value="HD-domain/PDEase-like"/>
    <property type="match status" value="1"/>
</dbReference>
<dbReference type="OrthoDB" id="9802066at2"/>
<accession>A0A372JDZ4</accession>
<evidence type="ECO:0000256" key="1">
    <source>
        <dbReference type="SAM" id="MobiDB-lite"/>
    </source>
</evidence>
<feature type="region of interest" description="Disordered" evidence="1">
    <location>
        <begin position="409"/>
        <end position="469"/>
    </location>
</feature>
<feature type="compositionally biased region" description="Pro residues" evidence="1">
    <location>
        <begin position="446"/>
        <end position="457"/>
    </location>
</feature>
<feature type="transmembrane region" description="Helical" evidence="2">
    <location>
        <begin position="174"/>
        <end position="195"/>
    </location>
</feature>
<evidence type="ECO:0000313" key="4">
    <source>
        <dbReference type="EMBL" id="RFU38231.1"/>
    </source>
</evidence>
<dbReference type="Pfam" id="PF13487">
    <property type="entry name" value="HD_5"/>
    <property type="match status" value="1"/>
</dbReference>
<dbReference type="AlphaFoldDB" id="A0A372JDZ4"/>
<proteinExistence type="predicted"/>
<dbReference type="SMART" id="SM00471">
    <property type="entry name" value="HDc"/>
    <property type="match status" value="1"/>
</dbReference>
<feature type="transmembrane region" description="Helical" evidence="2">
    <location>
        <begin position="201"/>
        <end position="217"/>
    </location>
</feature>
<sequence>MRGLPLAAWAYVCGVVALAVGLIGTASYAEVDWRTLAVLALLFLVCDSAPARLNVPSARVSLSFAASLASVVLVGAAGAALLGGCALVTGQRFFQPVKRLFNGAQFALSGYVAGTVFTVLGGHRFEPQQAPWAEHVIAPFLGALATFVVVNMALTAGILVLSRQAAPGELARESGTVVVGFLGYGVFGLLIAGLWPRVGPFAAVLVLLPLFIARWAFEQAHDQRQAHAATLAALCQAVETKDYYTRGHSERVSRGSVMIAQEIGMRPDRVEAIRYAGMLHDVGKLGVPTKVLRKSGKLTEEEFAAVQLHPMRGLEIVREIGFLDEALAGIMHHHEKMNGRGYPMGLAGDEIPEFARVISVADAFDSMTSTRSYRAARSIEEAVAELRRGMDDHFDPVMVEAFLRALDRDGWEPPAPAPPPDDDVVETTQQDHDDPSAPIRVEGDEPVPPLLAPPPAGPGLTPARGVGIPPVDGVPTGGMTTGGMITGGTSANGVAAGDLSTGGLPAGGSSAGRPEETGGGASAGRSAEPGDAAGESGPGRTWRR</sequence>
<dbReference type="Gene3D" id="1.10.3210.10">
    <property type="entry name" value="Hypothetical protein af1432"/>
    <property type="match status" value="1"/>
</dbReference>
<reference evidence="4 5" key="1">
    <citation type="submission" date="2018-08" db="EMBL/GenBank/DDBJ databases">
        <title>Actinomadura jelena sp. nov., a novel Actinomycete isolated from soil in Chad.</title>
        <authorList>
            <person name="Shi L."/>
        </authorList>
    </citation>
    <scope>NUCLEOTIDE SEQUENCE [LARGE SCALE GENOMIC DNA]</scope>
    <source>
        <strain evidence="4 5">NEAU-G17</strain>
    </source>
</reference>
<evidence type="ECO:0000259" key="3">
    <source>
        <dbReference type="PROSITE" id="PS51832"/>
    </source>
</evidence>
<gene>
    <name evidence="4" type="ORF">DZF91_28770</name>
</gene>
<keyword evidence="2" id="KW-0812">Transmembrane</keyword>
<dbReference type="PROSITE" id="PS51832">
    <property type="entry name" value="HD_GYP"/>
    <property type="match status" value="1"/>
</dbReference>
<name>A0A372JDZ4_9ACTN</name>
<dbReference type="InterPro" id="IPR037522">
    <property type="entry name" value="HD_GYP_dom"/>
</dbReference>
<feature type="transmembrane region" description="Helical" evidence="2">
    <location>
        <begin position="140"/>
        <end position="162"/>
    </location>
</feature>
<evidence type="ECO:0000256" key="2">
    <source>
        <dbReference type="SAM" id="Phobius"/>
    </source>
</evidence>
<keyword evidence="5" id="KW-1185">Reference proteome</keyword>
<feature type="transmembrane region" description="Helical" evidence="2">
    <location>
        <begin position="6"/>
        <end position="29"/>
    </location>
</feature>
<keyword evidence="2" id="KW-1133">Transmembrane helix</keyword>
<dbReference type="CDD" id="cd00077">
    <property type="entry name" value="HDc"/>
    <property type="match status" value="1"/>
</dbReference>
<dbReference type="PANTHER" id="PTHR43155">
    <property type="entry name" value="CYCLIC DI-GMP PHOSPHODIESTERASE PA4108-RELATED"/>
    <property type="match status" value="1"/>
</dbReference>
<feature type="region of interest" description="Disordered" evidence="1">
    <location>
        <begin position="494"/>
        <end position="544"/>
    </location>
</feature>
<dbReference type="EMBL" id="QURH01000847">
    <property type="protein sequence ID" value="RFU38231.1"/>
    <property type="molecule type" value="Genomic_DNA"/>
</dbReference>
<evidence type="ECO:0000313" key="5">
    <source>
        <dbReference type="Proteomes" id="UP000261811"/>
    </source>
</evidence>
<dbReference type="InterPro" id="IPR003607">
    <property type="entry name" value="HD/PDEase_dom"/>
</dbReference>
<dbReference type="Proteomes" id="UP000261811">
    <property type="component" value="Unassembled WGS sequence"/>
</dbReference>
<feature type="domain" description="HD-GYP" evidence="3">
    <location>
        <begin position="223"/>
        <end position="418"/>
    </location>
</feature>
<feature type="transmembrane region" description="Helical" evidence="2">
    <location>
        <begin position="100"/>
        <end position="120"/>
    </location>
</feature>
<comment type="caution">
    <text evidence="4">The sequence shown here is derived from an EMBL/GenBank/DDBJ whole genome shotgun (WGS) entry which is preliminary data.</text>
</comment>
<keyword evidence="2" id="KW-0472">Membrane</keyword>
<organism evidence="4 5">
    <name type="scientific">Actinomadura logoneensis</name>
    <dbReference type="NCBI Taxonomy" id="2293572"/>
    <lineage>
        <taxon>Bacteria</taxon>
        <taxon>Bacillati</taxon>
        <taxon>Actinomycetota</taxon>
        <taxon>Actinomycetes</taxon>
        <taxon>Streptosporangiales</taxon>
        <taxon>Thermomonosporaceae</taxon>
        <taxon>Actinomadura</taxon>
    </lineage>
</organism>
<dbReference type="PANTHER" id="PTHR43155:SF2">
    <property type="entry name" value="CYCLIC DI-GMP PHOSPHODIESTERASE PA4108"/>
    <property type="match status" value="1"/>
</dbReference>